<name>A0AAQ3U9M5_PASNO</name>
<gene>
    <name evidence="2" type="ORF">U9M48_034758</name>
</gene>
<feature type="region of interest" description="Disordered" evidence="1">
    <location>
        <begin position="37"/>
        <end position="63"/>
    </location>
</feature>
<protein>
    <submittedName>
        <fullName evidence="2">Uncharacterized protein</fullName>
    </submittedName>
</protein>
<feature type="compositionally biased region" description="Basic and acidic residues" evidence="1">
    <location>
        <begin position="42"/>
        <end position="54"/>
    </location>
</feature>
<evidence type="ECO:0000256" key="1">
    <source>
        <dbReference type="SAM" id="MobiDB-lite"/>
    </source>
</evidence>
<proteinExistence type="predicted"/>
<keyword evidence="3" id="KW-1185">Reference proteome</keyword>
<dbReference type="AlphaFoldDB" id="A0AAQ3U9M5"/>
<sequence length="63" mass="7207">MLLIVYLEGIKQMLQIRLRDCLRSAYAWAKLRDVTGLKQKGKKCDHGWMDDDPSRPSSGLDVS</sequence>
<accession>A0AAQ3U9M5</accession>
<evidence type="ECO:0000313" key="2">
    <source>
        <dbReference type="EMBL" id="WVZ88214.1"/>
    </source>
</evidence>
<reference evidence="2 3" key="1">
    <citation type="submission" date="2024-02" db="EMBL/GenBank/DDBJ databases">
        <title>High-quality chromosome-scale genome assembly of Pensacola bahiagrass (Paspalum notatum Flugge var. saurae).</title>
        <authorList>
            <person name="Vega J.M."/>
            <person name="Podio M."/>
            <person name="Orjuela J."/>
            <person name="Siena L.A."/>
            <person name="Pessino S.C."/>
            <person name="Combes M.C."/>
            <person name="Mariac C."/>
            <person name="Albertini E."/>
            <person name="Pupilli F."/>
            <person name="Ortiz J.P.A."/>
            <person name="Leblanc O."/>
        </authorList>
    </citation>
    <scope>NUCLEOTIDE SEQUENCE [LARGE SCALE GENOMIC DNA]</scope>
    <source>
        <strain evidence="2">R1</strain>
        <tissue evidence="2">Leaf</tissue>
    </source>
</reference>
<dbReference type="Proteomes" id="UP001341281">
    <property type="component" value="Chromosome 08"/>
</dbReference>
<evidence type="ECO:0000313" key="3">
    <source>
        <dbReference type="Proteomes" id="UP001341281"/>
    </source>
</evidence>
<organism evidence="2 3">
    <name type="scientific">Paspalum notatum var. saurae</name>
    <dbReference type="NCBI Taxonomy" id="547442"/>
    <lineage>
        <taxon>Eukaryota</taxon>
        <taxon>Viridiplantae</taxon>
        <taxon>Streptophyta</taxon>
        <taxon>Embryophyta</taxon>
        <taxon>Tracheophyta</taxon>
        <taxon>Spermatophyta</taxon>
        <taxon>Magnoliopsida</taxon>
        <taxon>Liliopsida</taxon>
        <taxon>Poales</taxon>
        <taxon>Poaceae</taxon>
        <taxon>PACMAD clade</taxon>
        <taxon>Panicoideae</taxon>
        <taxon>Andropogonodae</taxon>
        <taxon>Paspaleae</taxon>
        <taxon>Paspalinae</taxon>
        <taxon>Paspalum</taxon>
    </lineage>
</organism>
<dbReference type="EMBL" id="CP144752">
    <property type="protein sequence ID" value="WVZ88214.1"/>
    <property type="molecule type" value="Genomic_DNA"/>
</dbReference>